<name>A0A251ZWL3_9PROT</name>
<feature type="transmembrane region" description="Helical" evidence="1">
    <location>
        <begin position="16"/>
        <end position="37"/>
    </location>
</feature>
<dbReference type="AlphaFoldDB" id="A0A251ZWL3"/>
<feature type="transmembrane region" description="Helical" evidence="1">
    <location>
        <begin position="172"/>
        <end position="193"/>
    </location>
</feature>
<proteinExistence type="predicted"/>
<organism evidence="2 3">
    <name type="scientific">Commensalibacter intestini</name>
    <dbReference type="NCBI Taxonomy" id="479936"/>
    <lineage>
        <taxon>Bacteria</taxon>
        <taxon>Pseudomonadati</taxon>
        <taxon>Pseudomonadota</taxon>
        <taxon>Alphaproteobacteria</taxon>
        <taxon>Acetobacterales</taxon>
        <taxon>Acetobacteraceae</taxon>
    </lineage>
</organism>
<feature type="transmembrane region" description="Helical" evidence="1">
    <location>
        <begin position="89"/>
        <end position="109"/>
    </location>
</feature>
<gene>
    <name evidence="2" type="ORF">HK18_03720</name>
</gene>
<sequence length="425" mass="49920">MSIIALIKQHLHSRRYQTIALLLLVAIIHLTRSPEVIIDSRFWAEEGGFFYHAWVMPPLQALFYSYGGYLNLPVNAATLIAKWCAPLKYAPYVTIIIGVLFQLLPTFLILTAKDKWLVSFYNRALITLLLLFVPESLEIALQSLHIQFQLTLAAAIILILDNTSTHQRWFKLIILLLTPLSGVMSILLLPLYALRCYIDKDRLRIEQFFTLFIGNIIQFAFFYQSFNLRQYHTSLTDFLSIFFAKELYIPFFGNNSLSNPYLFYLQSLVKNQQIPILTCCISIFFLFIIIFCFYKYPKTRLASYLLAYALLNLALSTFGIIGPTYWFFEPYFCQRYAFISQSLLCILLVYFIYNLPKTGQYICIFLSIWLLIASTYNYYHFTSISYGVPPWRQQIKLWKHHPDIIIKTWPYGWSIQLPYNHQHIQ</sequence>
<keyword evidence="1" id="KW-0812">Transmembrane</keyword>
<reference evidence="3" key="1">
    <citation type="submission" date="2014-06" db="EMBL/GenBank/DDBJ databases">
        <authorList>
            <person name="Winans N.J."/>
            <person name="Newell P.D."/>
            <person name="Douglas A.E."/>
        </authorList>
    </citation>
    <scope>NUCLEOTIDE SEQUENCE [LARGE SCALE GENOMIC DNA]</scope>
    <source>
        <strain evidence="3">DmL_052</strain>
    </source>
</reference>
<evidence type="ECO:0000256" key="1">
    <source>
        <dbReference type="SAM" id="Phobius"/>
    </source>
</evidence>
<feature type="transmembrane region" description="Helical" evidence="1">
    <location>
        <begin position="334"/>
        <end position="353"/>
    </location>
</feature>
<feature type="transmembrane region" description="Helical" evidence="1">
    <location>
        <begin position="360"/>
        <end position="379"/>
    </location>
</feature>
<feature type="transmembrane region" description="Helical" evidence="1">
    <location>
        <begin position="205"/>
        <end position="223"/>
    </location>
</feature>
<dbReference type="Proteomes" id="UP000194946">
    <property type="component" value="Unassembled WGS sequence"/>
</dbReference>
<feature type="transmembrane region" description="Helical" evidence="1">
    <location>
        <begin position="139"/>
        <end position="160"/>
    </location>
</feature>
<keyword evidence="1" id="KW-0472">Membrane</keyword>
<evidence type="ECO:0008006" key="4">
    <source>
        <dbReference type="Google" id="ProtNLM"/>
    </source>
</evidence>
<comment type="caution">
    <text evidence="2">The sequence shown here is derived from an EMBL/GenBank/DDBJ whole genome shotgun (WGS) entry which is preliminary data.</text>
</comment>
<dbReference type="EMBL" id="JOPB01000002">
    <property type="protein sequence ID" value="OUI79032.1"/>
    <property type="molecule type" value="Genomic_DNA"/>
</dbReference>
<feature type="transmembrane region" description="Helical" evidence="1">
    <location>
        <begin position="235"/>
        <end position="253"/>
    </location>
</feature>
<protein>
    <recommendedName>
        <fullName evidence="4">Glycosyltransferase RgtA/B/C/D-like domain-containing protein</fullName>
    </recommendedName>
</protein>
<keyword evidence="1" id="KW-1133">Transmembrane helix</keyword>
<dbReference type="RefSeq" id="WP_086631828.1">
    <property type="nucleotide sequence ID" value="NZ_JOPB01000002.1"/>
</dbReference>
<evidence type="ECO:0000313" key="3">
    <source>
        <dbReference type="Proteomes" id="UP000194946"/>
    </source>
</evidence>
<feature type="transmembrane region" description="Helical" evidence="1">
    <location>
        <begin position="49"/>
        <end position="69"/>
    </location>
</feature>
<feature type="transmembrane region" description="Helical" evidence="1">
    <location>
        <begin position="273"/>
        <end position="294"/>
    </location>
</feature>
<keyword evidence="3" id="KW-1185">Reference proteome</keyword>
<feature type="transmembrane region" description="Helical" evidence="1">
    <location>
        <begin position="306"/>
        <end position="328"/>
    </location>
</feature>
<accession>A0A251ZWL3</accession>
<evidence type="ECO:0000313" key="2">
    <source>
        <dbReference type="EMBL" id="OUI79032.1"/>
    </source>
</evidence>